<keyword evidence="11" id="KW-1185">Reference proteome</keyword>
<keyword evidence="5" id="KW-0722">Serine protease inhibitor</keyword>
<dbReference type="Gene3D" id="3.30.350.10">
    <property type="entry name" value="Subtilisin inhibitor-like"/>
    <property type="match status" value="1"/>
</dbReference>
<dbReference type="SUPFAM" id="SSF55399">
    <property type="entry name" value="Subtilisin inhibitor"/>
    <property type="match status" value="1"/>
</dbReference>
<keyword evidence="8" id="KW-0732">Signal</keyword>
<dbReference type="RefSeq" id="WP_345366504.1">
    <property type="nucleotide sequence ID" value="NZ_BAABHJ010000040.1"/>
</dbReference>
<dbReference type="InterPro" id="IPR023549">
    <property type="entry name" value="Subtilisin_inhibitor"/>
</dbReference>
<keyword evidence="6" id="KW-1015">Disulfide bond</keyword>
<feature type="signal peptide" evidence="8">
    <location>
        <begin position="1"/>
        <end position="21"/>
    </location>
</feature>
<comment type="similarity">
    <text evidence="2">Belongs to the protease inhibitor I16 (SSI) family.</text>
</comment>
<feature type="chain" id="PRO_5047358475" description="Subtilisin inhibitor domain-containing protein" evidence="8">
    <location>
        <begin position="22"/>
        <end position="181"/>
    </location>
</feature>
<dbReference type="InterPro" id="IPR036819">
    <property type="entry name" value="Subtilisin_inhibitor-like_sf"/>
</dbReference>
<sequence>MRQSPSRLRPATLAIPGIVVAALALGGCKNGDGSATAAPSKGSETPTASAVPGTPAPTASPTAPAPTGSAAGTRLTVTVRASETSAPKTWTLTCDPVGGTLPKADQACAALAAAAAKGQDPFAPTPKGQMCTQIYGGPQTATVTGTWNGKKVDATFNRKNGCEIKRWGNLVALFGPVPSAR</sequence>
<gene>
    <name evidence="10" type="ORF">GCM10023195_82140</name>
</gene>
<reference evidence="11" key="1">
    <citation type="journal article" date="2019" name="Int. J. Syst. Evol. Microbiol.">
        <title>The Global Catalogue of Microorganisms (GCM) 10K type strain sequencing project: providing services to taxonomists for standard genome sequencing and annotation.</title>
        <authorList>
            <consortium name="The Broad Institute Genomics Platform"/>
            <consortium name="The Broad Institute Genome Sequencing Center for Infectious Disease"/>
            <person name="Wu L."/>
            <person name="Ma J."/>
        </authorList>
    </citation>
    <scope>NUCLEOTIDE SEQUENCE [LARGE SCALE GENOMIC DNA]</scope>
    <source>
        <strain evidence="11">JCM 17938</strain>
    </source>
</reference>
<proteinExistence type="inferred from homology"/>
<feature type="compositionally biased region" description="Low complexity" evidence="7">
    <location>
        <begin position="45"/>
        <end position="73"/>
    </location>
</feature>
<organism evidence="10 11">
    <name type="scientific">Actinoallomurus liliacearum</name>
    <dbReference type="NCBI Taxonomy" id="1080073"/>
    <lineage>
        <taxon>Bacteria</taxon>
        <taxon>Bacillati</taxon>
        <taxon>Actinomycetota</taxon>
        <taxon>Actinomycetes</taxon>
        <taxon>Streptosporangiales</taxon>
        <taxon>Thermomonosporaceae</taxon>
        <taxon>Actinoallomurus</taxon>
    </lineage>
</organism>
<evidence type="ECO:0000256" key="5">
    <source>
        <dbReference type="ARBA" id="ARBA00022900"/>
    </source>
</evidence>
<feature type="domain" description="Subtilisin inhibitor" evidence="9">
    <location>
        <begin position="74"/>
        <end position="153"/>
    </location>
</feature>
<dbReference type="EMBL" id="BAABHJ010000040">
    <property type="protein sequence ID" value="GAA4618296.1"/>
    <property type="molecule type" value="Genomic_DNA"/>
</dbReference>
<protein>
    <recommendedName>
        <fullName evidence="9">Subtilisin inhibitor domain-containing protein</fullName>
    </recommendedName>
</protein>
<comment type="caution">
    <text evidence="10">The sequence shown here is derived from an EMBL/GenBank/DDBJ whole genome shotgun (WGS) entry which is preliminary data.</text>
</comment>
<keyword evidence="3" id="KW-0964">Secreted</keyword>
<feature type="region of interest" description="Disordered" evidence="7">
    <location>
        <begin position="32"/>
        <end position="73"/>
    </location>
</feature>
<accession>A0ABP8U0U1</accession>
<keyword evidence="4" id="KW-0646">Protease inhibitor</keyword>
<evidence type="ECO:0000256" key="3">
    <source>
        <dbReference type="ARBA" id="ARBA00022525"/>
    </source>
</evidence>
<evidence type="ECO:0000256" key="8">
    <source>
        <dbReference type="SAM" id="SignalP"/>
    </source>
</evidence>
<dbReference type="Pfam" id="PF00720">
    <property type="entry name" value="SSI"/>
    <property type="match status" value="1"/>
</dbReference>
<evidence type="ECO:0000256" key="4">
    <source>
        <dbReference type="ARBA" id="ARBA00022690"/>
    </source>
</evidence>
<evidence type="ECO:0000256" key="2">
    <source>
        <dbReference type="ARBA" id="ARBA00010472"/>
    </source>
</evidence>
<evidence type="ECO:0000256" key="1">
    <source>
        <dbReference type="ARBA" id="ARBA00004613"/>
    </source>
</evidence>
<evidence type="ECO:0000313" key="10">
    <source>
        <dbReference type="EMBL" id="GAA4618296.1"/>
    </source>
</evidence>
<evidence type="ECO:0000256" key="6">
    <source>
        <dbReference type="ARBA" id="ARBA00023157"/>
    </source>
</evidence>
<evidence type="ECO:0000313" key="11">
    <source>
        <dbReference type="Proteomes" id="UP001500212"/>
    </source>
</evidence>
<dbReference type="Proteomes" id="UP001500212">
    <property type="component" value="Unassembled WGS sequence"/>
</dbReference>
<dbReference type="PROSITE" id="PS51257">
    <property type="entry name" value="PROKAR_LIPOPROTEIN"/>
    <property type="match status" value="1"/>
</dbReference>
<evidence type="ECO:0000259" key="9">
    <source>
        <dbReference type="Pfam" id="PF00720"/>
    </source>
</evidence>
<name>A0ABP8U0U1_9ACTN</name>
<comment type="subcellular location">
    <subcellularLocation>
        <location evidence="1">Secreted</location>
    </subcellularLocation>
</comment>
<evidence type="ECO:0000256" key="7">
    <source>
        <dbReference type="SAM" id="MobiDB-lite"/>
    </source>
</evidence>